<feature type="domain" description="PafC HTH" evidence="2">
    <location>
        <begin position="13"/>
        <end position="137"/>
    </location>
</feature>
<dbReference type="InterPro" id="IPR043839">
    <property type="entry name" value="PafC_HTH"/>
</dbReference>
<evidence type="ECO:0000259" key="2">
    <source>
        <dbReference type="Pfam" id="PF19187"/>
    </source>
</evidence>
<name>A0ABV5KDH8_9ACTN</name>
<evidence type="ECO:0000259" key="3">
    <source>
        <dbReference type="Pfam" id="PF25583"/>
    </source>
</evidence>
<dbReference type="EMBL" id="JBHMDG010000024">
    <property type="protein sequence ID" value="MFB9314706.1"/>
    <property type="molecule type" value="Genomic_DNA"/>
</dbReference>
<sequence length="338" mass="35991">MSGAGASAAGAKEQVGRLLTLVPYLHARGSVRLAEAAAALGVRPEVLLKDLRVLFMCGLPGGYPDELIDVDLDALQDESGRVHGDGVIRVSNADYLDRPLRLTPVEASAMIVALRALRSGSAPDAAEIVDRVLAKLEGAAADGPAGGVVDAAPDQPDGAELTALAARLDDAARRQVQVELDYYVPARDELSHRVVDPRGTVRQGGHGYLDAWCHSAEAPRLFRLDRVAAARVLDTPVTTEGDGPRDLSDGMFDRSDETTLVTLRLAPAARWVTEYYPVDDVRPLGDGSGDVEVDLLVADERWLTKLLLRLAPHARVTAPAAYGGDVTAAAQDALRLYR</sequence>
<dbReference type="InterPro" id="IPR028349">
    <property type="entry name" value="PafC-like"/>
</dbReference>
<protein>
    <submittedName>
        <fullName evidence="4">Helix-turn-helix transcriptional regulator</fullName>
    </submittedName>
</protein>
<organism evidence="4 5">
    <name type="scientific">Nocardioides plantarum</name>
    <dbReference type="NCBI Taxonomy" id="29299"/>
    <lineage>
        <taxon>Bacteria</taxon>
        <taxon>Bacillati</taxon>
        <taxon>Actinomycetota</taxon>
        <taxon>Actinomycetes</taxon>
        <taxon>Propionibacteriales</taxon>
        <taxon>Nocardioidaceae</taxon>
        <taxon>Nocardioides</taxon>
    </lineage>
</organism>
<accession>A0ABV5KDH8</accession>
<dbReference type="InterPro" id="IPR057727">
    <property type="entry name" value="WCX_dom"/>
</dbReference>
<dbReference type="Pfam" id="PF13280">
    <property type="entry name" value="WYL"/>
    <property type="match status" value="1"/>
</dbReference>
<dbReference type="Pfam" id="PF25583">
    <property type="entry name" value="WCX"/>
    <property type="match status" value="1"/>
</dbReference>
<feature type="domain" description="WCX" evidence="3">
    <location>
        <begin position="258"/>
        <end position="334"/>
    </location>
</feature>
<dbReference type="Pfam" id="PF19187">
    <property type="entry name" value="HTH_PafC"/>
    <property type="match status" value="1"/>
</dbReference>
<dbReference type="InterPro" id="IPR051534">
    <property type="entry name" value="CBASS_pafABC_assoc_protein"/>
</dbReference>
<proteinExistence type="predicted"/>
<evidence type="ECO:0000313" key="5">
    <source>
        <dbReference type="Proteomes" id="UP001589750"/>
    </source>
</evidence>
<keyword evidence="5" id="KW-1185">Reference proteome</keyword>
<dbReference type="InterPro" id="IPR026881">
    <property type="entry name" value="WYL_dom"/>
</dbReference>
<evidence type="ECO:0000259" key="1">
    <source>
        <dbReference type="Pfam" id="PF13280"/>
    </source>
</evidence>
<dbReference type="PANTHER" id="PTHR34580:SF1">
    <property type="entry name" value="PROTEIN PAFC"/>
    <property type="match status" value="1"/>
</dbReference>
<dbReference type="PANTHER" id="PTHR34580">
    <property type="match status" value="1"/>
</dbReference>
<dbReference type="Proteomes" id="UP001589750">
    <property type="component" value="Unassembled WGS sequence"/>
</dbReference>
<dbReference type="PROSITE" id="PS52050">
    <property type="entry name" value="WYL"/>
    <property type="match status" value="1"/>
</dbReference>
<dbReference type="PIRSF" id="PIRSF016838">
    <property type="entry name" value="PafC"/>
    <property type="match status" value="1"/>
</dbReference>
<evidence type="ECO:0000313" key="4">
    <source>
        <dbReference type="EMBL" id="MFB9314706.1"/>
    </source>
</evidence>
<comment type="caution">
    <text evidence="4">The sequence shown here is derived from an EMBL/GenBank/DDBJ whole genome shotgun (WGS) entry which is preliminary data.</text>
</comment>
<dbReference type="RefSeq" id="WP_140010599.1">
    <property type="nucleotide sequence ID" value="NZ_JBHMDG010000024.1"/>
</dbReference>
<reference evidence="4 5" key="1">
    <citation type="submission" date="2024-09" db="EMBL/GenBank/DDBJ databases">
        <authorList>
            <person name="Sun Q."/>
            <person name="Mori K."/>
        </authorList>
    </citation>
    <scope>NUCLEOTIDE SEQUENCE [LARGE SCALE GENOMIC DNA]</scope>
    <source>
        <strain evidence="4 5">JCM 9626</strain>
    </source>
</reference>
<gene>
    <name evidence="4" type="ORF">ACFFRI_16735</name>
</gene>
<feature type="domain" description="WYL" evidence="1">
    <location>
        <begin position="166"/>
        <end position="232"/>
    </location>
</feature>